<feature type="region of interest" description="Disordered" evidence="1">
    <location>
        <begin position="547"/>
        <end position="599"/>
    </location>
</feature>
<feature type="region of interest" description="Disordered" evidence="1">
    <location>
        <begin position="503"/>
        <end position="524"/>
    </location>
</feature>
<feature type="region of interest" description="Disordered" evidence="1">
    <location>
        <begin position="612"/>
        <end position="763"/>
    </location>
</feature>
<feature type="region of interest" description="Disordered" evidence="1">
    <location>
        <begin position="44"/>
        <end position="390"/>
    </location>
</feature>
<evidence type="ECO:0000313" key="3">
    <source>
        <dbReference type="Proteomes" id="UP001337655"/>
    </source>
</evidence>
<feature type="compositionally biased region" description="Polar residues" evidence="1">
    <location>
        <begin position="160"/>
        <end position="194"/>
    </location>
</feature>
<comment type="caution">
    <text evidence="2">The sequence shown here is derived from an EMBL/GenBank/DDBJ whole genome shotgun (WGS) entry which is preliminary data.</text>
</comment>
<feature type="compositionally biased region" description="Polar residues" evidence="1">
    <location>
        <begin position="265"/>
        <end position="274"/>
    </location>
</feature>
<sequence length="884" mass="95109">MPSPSKDSRMIIDALEQPLHATIPDGEKHEYPALKPTSCRSTIAILRSQDRGQHQDHEQHQDLGQHQDHPGQLEAGAFAVPGTNSSFAKPLSAIATAAASSNKTNMPNTSELTSDRRRPYSESSYATANEGPAPPSTRKTAISTRHSLQPKGVSVRHSRSGANLNTVTRAASLQNKASSRSLVTPAHASNTQLRGFTDITEPRADAPTASHQSQEQITSPTNFSRPRPESDASILTPRSIGTASRIPIPDSKKATMIDVGKDRTSSASSNNSVAQPRFGSRRIGTPEALKILEQGKIRRQLQRSKRGESPSELQLHRTITSDSEGSAAATPSLSRSFDSPEGTLVANSPDPQPTAWQLYGQSQKSRESSEDDLKGAASTVRKQHTEASTEDIFADTLGAPLRAPPSTSPFTAPLQTITSEALLPTGGAGFQDAGMDEGIDARGRALSHLEGKGSPPKAGVDQHTLRHMFGHLKRGKETTDNSQSTFHQNAAAADMFLAINDHNAPASNAPAHPPPPRPTQDMTGYEHSRHAYYREAVAKGCVSKWSDTTPSSNAVSSSSDGHRDGSPTVEPSGPAIRRQPPKSTPSIGYPSSTPAEGLNMSDADAADIMNISSRRSSPTVPSVGKRKPGSVAAARQALHQNEVPSFARTTAASHSRMTTRLPTPTAKTSKTPEPVERGRTTTPSESRSNIKTQRSRSRSKLFLDKVGGLFHGKRDRKSQEIPPVPRIDERHLTRKEDRYPSTHNHSSFGPAQTSQLPRAPALPAPTYTTLRTVSPSIQTASDATLVAGTSPPNESQRIQDLARSLVDKSVVERNPNRRKRFLTFAQVLNDQLIHVREASISAEKAASAARDARAHYEMTVKGLETVERMAELSISPGASPPRRP</sequence>
<feature type="compositionally biased region" description="Polar residues" evidence="1">
    <location>
        <begin position="137"/>
        <end position="147"/>
    </location>
</feature>
<evidence type="ECO:0000313" key="2">
    <source>
        <dbReference type="EMBL" id="KAK5170897.1"/>
    </source>
</evidence>
<dbReference type="RefSeq" id="XP_064659925.1">
    <property type="nucleotide sequence ID" value="XM_064801295.1"/>
</dbReference>
<dbReference type="Proteomes" id="UP001337655">
    <property type="component" value="Unassembled WGS sequence"/>
</dbReference>
<gene>
    <name evidence="2" type="ORF">LTR77_004041</name>
</gene>
<evidence type="ECO:0000256" key="1">
    <source>
        <dbReference type="SAM" id="MobiDB-lite"/>
    </source>
</evidence>
<feature type="compositionally biased region" description="Polar residues" evidence="1">
    <location>
        <begin position="209"/>
        <end position="224"/>
    </location>
</feature>
<feature type="compositionally biased region" description="Polar residues" evidence="1">
    <location>
        <begin position="317"/>
        <end position="337"/>
    </location>
</feature>
<reference evidence="2 3" key="1">
    <citation type="submission" date="2023-08" db="EMBL/GenBank/DDBJ databases">
        <title>Black Yeasts Isolated from many extreme environments.</title>
        <authorList>
            <person name="Coleine C."/>
            <person name="Stajich J.E."/>
            <person name="Selbmann L."/>
        </authorList>
    </citation>
    <scope>NUCLEOTIDE SEQUENCE [LARGE SCALE GENOMIC DNA]</scope>
    <source>
        <strain evidence="2 3">CCFEE 5935</strain>
    </source>
</reference>
<feature type="compositionally biased region" description="Basic and acidic residues" evidence="1">
    <location>
        <begin position="250"/>
        <end position="264"/>
    </location>
</feature>
<feature type="compositionally biased region" description="Polar residues" evidence="1">
    <location>
        <begin position="680"/>
        <end position="692"/>
    </location>
</feature>
<dbReference type="AlphaFoldDB" id="A0AAV9PBP0"/>
<feature type="compositionally biased region" description="Polar residues" evidence="1">
    <location>
        <begin position="98"/>
        <end position="112"/>
    </location>
</feature>
<feature type="compositionally biased region" description="Basic and acidic residues" evidence="1">
    <location>
        <begin position="364"/>
        <end position="374"/>
    </location>
</feature>
<feature type="compositionally biased region" description="Basic and acidic residues" evidence="1">
    <location>
        <begin position="48"/>
        <end position="71"/>
    </location>
</feature>
<organism evidence="2 3">
    <name type="scientific">Saxophila tyrrhenica</name>
    <dbReference type="NCBI Taxonomy" id="1690608"/>
    <lineage>
        <taxon>Eukaryota</taxon>
        <taxon>Fungi</taxon>
        <taxon>Dikarya</taxon>
        <taxon>Ascomycota</taxon>
        <taxon>Pezizomycotina</taxon>
        <taxon>Dothideomycetes</taxon>
        <taxon>Dothideomycetidae</taxon>
        <taxon>Mycosphaerellales</taxon>
        <taxon>Extremaceae</taxon>
        <taxon>Saxophila</taxon>
    </lineage>
</organism>
<accession>A0AAV9PBP0</accession>
<protein>
    <submittedName>
        <fullName evidence="2">Uncharacterized protein</fullName>
    </submittedName>
</protein>
<feature type="compositionally biased region" description="Polar residues" evidence="1">
    <location>
        <begin position="741"/>
        <end position="756"/>
    </location>
</feature>
<proteinExistence type="predicted"/>
<name>A0AAV9PBP0_9PEZI</name>
<feature type="compositionally biased region" description="Low complexity" evidence="1">
    <location>
        <begin position="547"/>
        <end position="559"/>
    </location>
</feature>
<dbReference type="GeneID" id="89925387"/>
<keyword evidence="3" id="KW-1185">Reference proteome</keyword>
<feature type="compositionally biased region" description="Basic and acidic residues" evidence="1">
    <location>
        <begin position="726"/>
        <end position="740"/>
    </location>
</feature>
<feature type="compositionally biased region" description="Polar residues" evidence="1">
    <location>
        <begin position="584"/>
        <end position="594"/>
    </location>
</feature>
<feature type="compositionally biased region" description="Polar residues" evidence="1">
    <location>
        <begin position="638"/>
        <end position="671"/>
    </location>
</feature>
<feature type="compositionally biased region" description="Low complexity" evidence="1">
    <location>
        <begin position="612"/>
        <end position="623"/>
    </location>
</feature>
<dbReference type="EMBL" id="JAVRRT010000006">
    <property type="protein sequence ID" value="KAK5170897.1"/>
    <property type="molecule type" value="Genomic_DNA"/>
</dbReference>